<evidence type="ECO:0000313" key="3">
    <source>
        <dbReference type="EMBL" id="MQS53535.1"/>
    </source>
</evidence>
<proteinExistence type="inferred from homology"/>
<dbReference type="OrthoDB" id="9803078at2"/>
<dbReference type="PROSITE" id="PS51671">
    <property type="entry name" value="ACT"/>
    <property type="match status" value="1"/>
</dbReference>
<sequence>MKAIITVIGHDQIGIVAKVSAKLAELHVNILDISQTLMDGNFTMMTMVEWQDSVKFEDVKSNLESLANETGLDIHIQREEIFDAIQKL</sequence>
<feature type="domain" description="ACT" evidence="2">
    <location>
        <begin position="4"/>
        <end position="77"/>
    </location>
</feature>
<dbReference type="Proteomes" id="UP000380386">
    <property type="component" value="Unassembled WGS sequence"/>
</dbReference>
<dbReference type="PANTHER" id="PTHR34875">
    <property type="entry name" value="UPF0237 PROTEIN MJ1558"/>
    <property type="match status" value="1"/>
</dbReference>
<dbReference type="PANTHER" id="PTHR34875:SF6">
    <property type="entry name" value="UPF0237 PROTEIN MJ1558"/>
    <property type="match status" value="1"/>
</dbReference>
<dbReference type="AlphaFoldDB" id="A0A5P0ZKM9"/>
<name>A0A5P0ZKM9_9LACO</name>
<dbReference type="InterPro" id="IPR050990">
    <property type="entry name" value="UPF0237/GcvR_regulator"/>
</dbReference>
<protein>
    <recommendedName>
        <fullName evidence="1">UPF0237 protein FHL02_10930</fullName>
    </recommendedName>
</protein>
<dbReference type="NCBIfam" id="NF001220">
    <property type="entry name" value="PRK00194.1"/>
    <property type="match status" value="1"/>
</dbReference>
<dbReference type="Gene3D" id="3.30.70.260">
    <property type="match status" value="1"/>
</dbReference>
<dbReference type="InterPro" id="IPR045865">
    <property type="entry name" value="ACT-like_dom_sf"/>
</dbReference>
<accession>A0A5P0ZKM9</accession>
<comment type="caution">
    <text evidence="3">The sequence shown here is derived from an EMBL/GenBank/DDBJ whole genome shotgun (WGS) entry which is preliminary data.</text>
</comment>
<evidence type="ECO:0000259" key="2">
    <source>
        <dbReference type="PROSITE" id="PS51671"/>
    </source>
</evidence>
<dbReference type="InterPro" id="IPR002912">
    <property type="entry name" value="ACT_dom"/>
</dbReference>
<dbReference type="SUPFAM" id="SSF55021">
    <property type="entry name" value="ACT-like"/>
    <property type="match status" value="1"/>
</dbReference>
<dbReference type="Pfam" id="PF13740">
    <property type="entry name" value="ACT_6"/>
    <property type="match status" value="1"/>
</dbReference>
<dbReference type="RefSeq" id="WP_153383979.1">
    <property type="nucleotide sequence ID" value="NZ_VDFM01000021.1"/>
</dbReference>
<gene>
    <name evidence="3" type="ORF">FHL02_10930</name>
</gene>
<dbReference type="InterPro" id="IPR022986">
    <property type="entry name" value="UPF0237_ACT"/>
</dbReference>
<reference evidence="3 4" key="1">
    <citation type="journal article" date="2019" name="Syst. Appl. Microbiol.">
        <title>Polyphasic characterization of two novel Lactobacillus spp. isolated from blown salami packages: Description of Lactobacillus halodurans sp. nov. and Lactobacillus salsicarnum sp. nov.</title>
        <authorList>
            <person name="Schuster J.A."/>
            <person name="Klingl A."/>
            <person name="Vogel R.F."/>
            <person name="Ehrmann M.A."/>
        </authorList>
    </citation>
    <scope>NUCLEOTIDE SEQUENCE [LARGE SCALE GENOMIC DNA]</scope>
    <source>
        <strain evidence="3 4">TMW 1.2118</strain>
    </source>
</reference>
<evidence type="ECO:0000313" key="4">
    <source>
        <dbReference type="Proteomes" id="UP000380386"/>
    </source>
</evidence>
<dbReference type="CDD" id="cd04872">
    <property type="entry name" value="ACT_1ZPV"/>
    <property type="match status" value="1"/>
</dbReference>
<dbReference type="HAMAP" id="MF_01054">
    <property type="entry name" value="UPF0237"/>
    <property type="match status" value="1"/>
</dbReference>
<comment type="similarity">
    <text evidence="1">Belongs to the UPF0237 family.</text>
</comment>
<dbReference type="EMBL" id="VDFM01000021">
    <property type="protein sequence ID" value="MQS53535.1"/>
    <property type="molecule type" value="Genomic_DNA"/>
</dbReference>
<organism evidence="3 4">
    <name type="scientific">Companilactobacillus mishanensis</name>
    <dbReference type="NCBI Taxonomy" id="2486008"/>
    <lineage>
        <taxon>Bacteria</taxon>
        <taxon>Bacillati</taxon>
        <taxon>Bacillota</taxon>
        <taxon>Bacilli</taxon>
        <taxon>Lactobacillales</taxon>
        <taxon>Lactobacillaceae</taxon>
        <taxon>Companilactobacillus</taxon>
    </lineage>
</organism>
<evidence type="ECO:0000256" key="1">
    <source>
        <dbReference type="HAMAP-Rule" id="MF_01054"/>
    </source>
</evidence>